<gene>
    <name evidence="1" type="ORF">SVIM_LOCUS223724</name>
</gene>
<name>A0A6N2LI47_SALVM</name>
<sequence length="59" mass="7043">MRSPLVPALLQVSTKLGKVELDPLKSEILLEEKNRLLMRMNFLNSKRAEYWKMIEKRQE</sequence>
<evidence type="ECO:0000313" key="1">
    <source>
        <dbReference type="EMBL" id="VFU39815.1"/>
    </source>
</evidence>
<accession>A0A6N2LI47</accession>
<dbReference type="AlphaFoldDB" id="A0A6N2LI47"/>
<proteinExistence type="predicted"/>
<organism evidence="1">
    <name type="scientific">Salix viminalis</name>
    <name type="common">Common osier</name>
    <name type="synonym">Basket willow</name>
    <dbReference type="NCBI Taxonomy" id="40686"/>
    <lineage>
        <taxon>Eukaryota</taxon>
        <taxon>Viridiplantae</taxon>
        <taxon>Streptophyta</taxon>
        <taxon>Embryophyta</taxon>
        <taxon>Tracheophyta</taxon>
        <taxon>Spermatophyta</taxon>
        <taxon>Magnoliopsida</taxon>
        <taxon>eudicotyledons</taxon>
        <taxon>Gunneridae</taxon>
        <taxon>Pentapetalae</taxon>
        <taxon>rosids</taxon>
        <taxon>fabids</taxon>
        <taxon>Malpighiales</taxon>
        <taxon>Salicaceae</taxon>
        <taxon>Saliceae</taxon>
        <taxon>Salix</taxon>
    </lineage>
</organism>
<dbReference type="EMBL" id="CAADRP010001533">
    <property type="protein sequence ID" value="VFU39815.1"/>
    <property type="molecule type" value="Genomic_DNA"/>
</dbReference>
<reference evidence="1" key="1">
    <citation type="submission" date="2019-03" db="EMBL/GenBank/DDBJ databases">
        <authorList>
            <person name="Mank J."/>
            <person name="Almeida P."/>
        </authorList>
    </citation>
    <scope>NUCLEOTIDE SEQUENCE</scope>
    <source>
        <strain evidence="1">78183</strain>
    </source>
</reference>
<protein>
    <submittedName>
        <fullName evidence="1">Uncharacterized protein</fullName>
    </submittedName>
</protein>